<dbReference type="PANTHER" id="PTHR35545">
    <property type="entry name" value="F-BOX DOMAIN-CONTAINING PROTEIN"/>
    <property type="match status" value="1"/>
</dbReference>
<evidence type="ECO:0000313" key="2">
    <source>
        <dbReference type="Proteomes" id="UP000011116"/>
    </source>
</evidence>
<dbReference type="Gene3D" id="3.80.10.10">
    <property type="entry name" value="Ribonuclease Inhibitor"/>
    <property type="match status" value="1"/>
</dbReference>
<dbReference type="SUPFAM" id="SSF52047">
    <property type="entry name" value="RNI-like"/>
    <property type="match status" value="1"/>
</dbReference>
<keyword evidence="2" id="KW-1185">Reference proteome</keyword>
<organism evidence="1 2">
    <name type="scientific">Hordeum vulgare subsp. vulgare</name>
    <name type="common">Domesticated barley</name>
    <dbReference type="NCBI Taxonomy" id="112509"/>
    <lineage>
        <taxon>Eukaryota</taxon>
        <taxon>Viridiplantae</taxon>
        <taxon>Streptophyta</taxon>
        <taxon>Embryophyta</taxon>
        <taxon>Tracheophyta</taxon>
        <taxon>Spermatophyta</taxon>
        <taxon>Magnoliopsida</taxon>
        <taxon>Liliopsida</taxon>
        <taxon>Poales</taxon>
        <taxon>Poaceae</taxon>
        <taxon>BOP clade</taxon>
        <taxon>Pooideae</taxon>
        <taxon>Triticodae</taxon>
        <taxon>Triticeae</taxon>
        <taxon>Hordeinae</taxon>
        <taxon>Hordeum</taxon>
    </lineage>
</organism>
<protein>
    <recommendedName>
        <fullName evidence="3">F-box domain-containing protein</fullName>
    </recommendedName>
</protein>
<reference evidence="2" key="1">
    <citation type="journal article" date="2012" name="Nature">
        <title>A physical, genetic and functional sequence assembly of the barley genome.</title>
        <authorList>
            <consortium name="The International Barley Genome Sequencing Consortium"/>
            <person name="Mayer K.F."/>
            <person name="Waugh R."/>
            <person name="Brown J.W."/>
            <person name="Schulman A."/>
            <person name="Langridge P."/>
            <person name="Platzer M."/>
            <person name="Fincher G.B."/>
            <person name="Muehlbauer G.J."/>
            <person name="Sato K."/>
            <person name="Close T.J."/>
            <person name="Wise R.P."/>
            <person name="Stein N."/>
        </authorList>
    </citation>
    <scope>NUCLEOTIDE SEQUENCE [LARGE SCALE GENOMIC DNA]</scope>
    <source>
        <strain evidence="2">cv. Morex</strain>
    </source>
</reference>
<dbReference type="PANTHER" id="PTHR35545:SF40">
    <property type="entry name" value="F-BOX DOMAIN-CONTAINING PROTEIN"/>
    <property type="match status" value="1"/>
</dbReference>
<evidence type="ECO:0008006" key="3">
    <source>
        <dbReference type="Google" id="ProtNLM"/>
    </source>
</evidence>
<dbReference type="EnsemblPlants" id="HORVU.MOREX.r3.5HG0531720.1">
    <property type="protein sequence ID" value="HORVU.MOREX.r3.5HG0531720.1"/>
    <property type="gene ID" value="HORVU.MOREX.r3.5HG0531720"/>
</dbReference>
<reference evidence="1" key="3">
    <citation type="submission" date="2022-01" db="UniProtKB">
        <authorList>
            <consortium name="EnsemblPlants"/>
        </authorList>
    </citation>
    <scope>IDENTIFICATION</scope>
    <source>
        <strain evidence="1">subsp. vulgare</strain>
    </source>
</reference>
<proteinExistence type="predicted"/>
<sequence>MLQQLDEEEDRLSTLTDDILLTILGRVTSLVATRTSVLSTRWRHLPWLLPELSIDVQDFLSAPCADPIEENDMEQAMASLTKATRSFLNRQEREFTISSLHLNLYLIDTFLCEVGHLIGDAIDSGLLKDLDLGVLDETEPLDRSEEEMQQRAQEIDSFFSAYPSVLHCLTKLSLKNVDFDKLDMHHVLFDCCKQLKHLSLFHCDVGSFSLFKIDAPDSKLRVLEIDKCRFVRIDLVCLPKLEKFLCETWVPEYAPVTFGFVPSLGDLELSCGSNCDQREFRLSKLLYGVTSIHTLTLDFQGENLWLQPEMEELCTAFRNLRKLFVWEHVCDVGEARPASFLTRSTPRWERHLDSSSENKLLKELEFAGFKSLEHQFTFIRSMLQRCPNLQKIVLRGDEHCSSCDAHKASRPLKFPNRKEEQEMVVKRIRDGLFLPEIFFYE</sequence>
<dbReference type="Gramene" id="HORVU.MOREX.r3.5HG0531720.1">
    <property type="protein sequence ID" value="HORVU.MOREX.r3.5HG0531720.1"/>
    <property type="gene ID" value="HORVU.MOREX.r3.5HG0531720"/>
</dbReference>
<accession>A0A8I6Y821</accession>
<dbReference type="Proteomes" id="UP000011116">
    <property type="component" value="Chromosome 5H"/>
</dbReference>
<reference evidence="1" key="2">
    <citation type="submission" date="2020-10" db="EMBL/GenBank/DDBJ databases">
        <authorList>
            <person name="Scholz U."/>
            <person name="Mascher M."/>
            <person name="Fiebig A."/>
        </authorList>
    </citation>
    <scope>NUCLEOTIDE SEQUENCE [LARGE SCALE GENOMIC DNA]</scope>
    <source>
        <strain evidence="1">cv. Morex</strain>
    </source>
</reference>
<evidence type="ECO:0000313" key="1">
    <source>
        <dbReference type="EnsemblPlants" id="HORVU.MOREX.r3.5HG0531720.1"/>
    </source>
</evidence>
<name>A0A8I6Y821_HORVV</name>
<dbReference type="AlphaFoldDB" id="A0A8I6Y821"/>
<dbReference type="InterPro" id="IPR032675">
    <property type="entry name" value="LRR_dom_sf"/>
</dbReference>